<reference evidence="12" key="1">
    <citation type="submission" date="2025-08" db="UniProtKB">
        <authorList>
            <consortium name="RefSeq"/>
        </authorList>
    </citation>
    <scope>IDENTIFICATION</scope>
</reference>
<evidence type="ECO:0000256" key="10">
    <source>
        <dbReference type="RuleBase" id="RU003514"/>
    </source>
</evidence>
<keyword evidence="6 10" id="KW-0235">DNA replication</keyword>
<dbReference type="InterPro" id="IPR014052">
    <property type="entry name" value="DNA_primase_ssu_euk/arc"/>
</dbReference>
<dbReference type="KEGG" id="csol:105362228"/>
<dbReference type="Pfam" id="PF01896">
    <property type="entry name" value="DNA_primase_S"/>
    <property type="match status" value="1"/>
</dbReference>
<dbReference type="GO" id="GO:0006269">
    <property type="term" value="P:DNA replication, synthesis of primer"/>
    <property type="evidence" value="ECO:0007669"/>
    <property type="project" value="UniProtKB-KW"/>
</dbReference>
<evidence type="ECO:0000256" key="1">
    <source>
        <dbReference type="ARBA" id="ARBA00009762"/>
    </source>
</evidence>
<dbReference type="GO" id="GO:0046872">
    <property type="term" value="F:metal ion binding"/>
    <property type="evidence" value="ECO:0007669"/>
    <property type="project" value="UniProtKB-KW"/>
</dbReference>
<evidence type="ECO:0000256" key="3">
    <source>
        <dbReference type="ARBA" id="ARBA00022515"/>
    </source>
</evidence>
<evidence type="ECO:0000256" key="9">
    <source>
        <dbReference type="ARBA" id="ARBA00023163"/>
    </source>
</evidence>
<dbReference type="GeneID" id="105362228"/>
<keyword evidence="3 10" id="KW-0639">Primosome</keyword>
<comment type="similarity">
    <text evidence="1 10">Belongs to the eukaryotic-type primase small subunit family.</text>
</comment>
<dbReference type="FunFam" id="3.90.920.10:FF:000003">
    <property type="entry name" value="DNA primase"/>
    <property type="match status" value="1"/>
</dbReference>
<protein>
    <recommendedName>
        <fullName evidence="10">DNA primase</fullName>
        <ecNumber evidence="10">2.7.7.-</ecNumber>
    </recommendedName>
</protein>
<evidence type="ECO:0000313" key="11">
    <source>
        <dbReference type="Proteomes" id="UP000695007"/>
    </source>
</evidence>
<dbReference type="GO" id="GO:0005658">
    <property type="term" value="C:alpha DNA polymerase:primase complex"/>
    <property type="evidence" value="ECO:0007669"/>
    <property type="project" value="UniProtKB-ARBA"/>
</dbReference>
<dbReference type="CDD" id="cd04860">
    <property type="entry name" value="AE_Prim_S"/>
    <property type="match status" value="1"/>
</dbReference>
<keyword evidence="11" id="KW-1185">Reference proteome</keyword>
<keyword evidence="8" id="KW-0862">Zinc</keyword>
<keyword evidence="7" id="KW-0479">Metal-binding</keyword>
<evidence type="ECO:0000256" key="7">
    <source>
        <dbReference type="ARBA" id="ARBA00022723"/>
    </source>
</evidence>
<evidence type="ECO:0000256" key="4">
    <source>
        <dbReference type="ARBA" id="ARBA00022679"/>
    </source>
</evidence>
<dbReference type="NCBIfam" id="TIGR00335">
    <property type="entry name" value="primase_sml"/>
    <property type="match status" value="1"/>
</dbReference>
<evidence type="ECO:0000256" key="8">
    <source>
        <dbReference type="ARBA" id="ARBA00022833"/>
    </source>
</evidence>
<gene>
    <name evidence="12" type="primary">LOC105362228</name>
</gene>
<evidence type="ECO:0000256" key="2">
    <source>
        <dbReference type="ARBA" id="ARBA00022478"/>
    </source>
</evidence>
<dbReference type="EC" id="2.7.7.-" evidence="10"/>
<name>A0AAJ6YH04_9HYME</name>
<dbReference type="InterPro" id="IPR002755">
    <property type="entry name" value="DNA_primase_S"/>
</dbReference>
<dbReference type="SUPFAM" id="SSF56747">
    <property type="entry name" value="Prim-pol domain"/>
    <property type="match status" value="1"/>
</dbReference>
<dbReference type="RefSeq" id="XP_011497906.1">
    <property type="nucleotide sequence ID" value="XM_011499604.1"/>
</dbReference>
<keyword evidence="2 10" id="KW-0240">DNA-directed RNA polymerase</keyword>
<organism evidence="11 12">
    <name type="scientific">Ceratosolen solmsi marchali</name>
    <dbReference type="NCBI Taxonomy" id="326594"/>
    <lineage>
        <taxon>Eukaryota</taxon>
        <taxon>Metazoa</taxon>
        <taxon>Ecdysozoa</taxon>
        <taxon>Arthropoda</taxon>
        <taxon>Hexapoda</taxon>
        <taxon>Insecta</taxon>
        <taxon>Pterygota</taxon>
        <taxon>Neoptera</taxon>
        <taxon>Endopterygota</taxon>
        <taxon>Hymenoptera</taxon>
        <taxon>Apocrita</taxon>
        <taxon>Proctotrupomorpha</taxon>
        <taxon>Chalcidoidea</taxon>
        <taxon>Agaonidae</taxon>
        <taxon>Agaoninae</taxon>
        <taxon>Ceratosolen</taxon>
    </lineage>
</organism>
<evidence type="ECO:0000256" key="6">
    <source>
        <dbReference type="ARBA" id="ARBA00022705"/>
    </source>
</evidence>
<keyword evidence="4 10" id="KW-0808">Transferase</keyword>
<dbReference type="AlphaFoldDB" id="A0AAJ6YH04"/>
<evidence type="ECO:0000256" key="5">
    <source>
        <dbReference type="ARBA" id="ARBA00022695"/>
    </source>
</evidence>
<dbReference type="GO" id="GO:0003899">
    <property type="term" value="F:DNA-directed RNA polymerase activity"/>
    <property type="evidence" value="ECO:0007669"/>
    <property type="project" value="InterPro"/>
</dbReference>
<sequence>MDKNYLQDINSIYFSRLFPFNDLYRWLSYGEEKTFACREFALNFQGDRYLRNQSYQKICDLKRAIKINHPVKIDIGAVYNIPPAIYKVDSIFYSEQKELIFDIDATDYDEVRTCCSGADICPKCWKHMVIALKILDTALREDFGFDHILWVFSGRRGIHCWVCDRKARLLRGSGRIAIANYLQLVTGGNYKKKKVEIKERIHHSVKRALEIIEPVFVKMCVEEQNMLGTSDGIAKFLGIIDKEEMRTIVQRIFEQYSTSLTKWEAFVHFYRHQLQSESEDWSRTPFLIEEIMIQYAYPRLDINVSFGITHLLKSPFSVHPKTGKIGVVLNLETIEKFDPNNVPTVSKLMKEIDAFDVKMKKQGMSNHELKKVDDIEKTSLCEYVRIFHEFVDNLVYANKENVAA</sequence>
<evidence type="ECO:0000313" key="12">
    <source>
        <dbReference type="RefSeq" id="XP_011497906.1"/>
    </source>
</evidence>
<dbReference type="Gene3D" id="3.90.920.10">
    <property type="entry name" value="DNA primase, PRIM domain"/>
    <property type="match status" value="1"/>
</dbReference>
<keyword evidence="9" id="KW-0804">Transcription</keyword>
<dbReference type="Proteomes" id="UP000695007">
    <property type="component" value="Unplaced"/>
</dbReference>
<keyword evidence="5" id="KW-0548">Nucleotidyltransferase</keyword>
<proteinExistence type="inferred from homology"/>
<dbReference type="PANTHER" id="PTHR10536">
    <property type="entry name" value="DNA PRIMASE SMALL SUBUNIT"/>
    <property type="match status" value="1"/>
</dbReference>
<accession>A0AAJ6YH04</accession>